<organism evidence="12 13">
    <name type="scientific">Sphingobium xenophagum</name>
    <dbReference type="NCBI Taxonomy" id="121428"/>
    <lineage>
        <taxon>Bacteria</taxon>
        <taxon>Pseudomonadati</taxon>
        <taxon>Pseudomonadota</taxon>
        <taxon>Alphaproteobacteria</taxon>
        <taxon>Sphingomonadales</taxon>
        <taxon>Sphingomonadaceae</taxon>
        <taxon>Sphingobium</taxon>
    </lineage>
</organism>
<proteinExistence type="predicted"/>
<feature type="domain" description="Histidine kinase" evidence="10">
    <location>
        <begin position="214"/>
        <end position="430"/>
    </location>
</feature>
<dbReference type="CDD" id="cd00075">
    <property type="entry name" value="HATPase"/>
    <property type="match status" value="1"/>
</dbReference>
<dbReference type="PANTHER" id="PTHR43711:SF1">
    <property type="entry name" value="HISTIDINE KINASE 1"/>
    <property type="match status" value="1"/>
</dbReference>
<dbReference type="PRINTS" id="PR00344">
    <property type="entry name" value="BCTRLSENSOR"/>
</dbReference>
<evidence type="ECO:0000256" key="7">
    <source>
        <dbReference type="ARBA" id="ARBA00023012"/>
    </source>
</evidence>
<dbReference type="InterPro" id="IPR036097">
    <property type="entry name" value="HisK_dim/P_sf"/>
</dbReference>
<dbReference type="Gene3D" id="6.10.340.10">
    <property type="match status" value="1"/>
</dbReference>
<dbReference type="InterPro" id="IPR050736">
    <property type="entry name" value="Sensor_HK_Regulatory"/>
</dbReference>
<keyword evidence="9" id="KW-1133">Transmembrane helix</keyword>
<feature type="transmembrane region" description="Helical" evidence="9">
    <location>
        <begin position="115"/>
        <end position="135"/>
    </location>
</feature>
<dbReference type="GO" id="GO:0000155">
    <property type="term" value="F:phosphorelay sensor kinase activity"/>
    <property type="evidence" value="ECO:0007669"/>
    <property type="project" value="InterPro"/>
</dbReference>
<dbReference type="SUPFAM" id="SSF47384">
    <property type="entry name" value="Homodimeric domain of signal transducing histidine kinase"/>
    <property type="match status" value="1"/>
</dbReference>
<protein>
    <recommendedName>
        <fullName evidence="3">histidine kinase</fullName>
        <ecNumber evidence="3">2.7.13.3</ecNumber>
    </recommendedName>
</protein>
<dbReference type="RefSeq" id="WP_017183488.1">
    <property type="nucleotide sequence ID" value="NZ_DAIMWA010000033.1"/>
</dbReference>
<dbReference type="InterPro" id="IPR003660">
    <property type="entry name" value="HAMP_dom"/>
</dbReference>
<dbReference type="EMBL" id="CP022745">
    <property type="protein sequence ID" value="ASY45154.1"/>
    <property type="molecule type" value="Genomic_DNA"/>
</dbReference>
<sequence length="430" mass="46694">MAQKQVLLLARIDAEAAQILLNHSSAAQNELSNAIGAYFESISAETALIGGTEPELRYQAEEEANARYLVSLLRSGSPALPDIRAMVRHIAAKENREAEVATQAARQAQRDAWRLILAISIVLLALPFGGAVFLWRHLVKPLEAVAHATQSIAREDGRKPLPGSHLSEVRRLIDHFENMAEAVEAKVAARTRELERLNQKLTVTDQRRRLFLSKVSHELRTPVTVMRGEAEVALRFDDNILALRDALHQILDSNLFLERRLDDLLTLARAEDGALPLRSSPVDLAHLAQQVGKSAAGFASASGVRLELSSLDKPMPVIGDPDRLRQAMLALIDNGVKFSPPGGTLRLSGTYEQGEVGIVVTDEGPGVAESELERIFDPYAQGKAGRSLGGTGLGLSLARWIVHAHAGGISAFNRYDGEGLCVSLRLPARA</sequence>
<keyword evidence="9" id="KW-0472">Membrane</keyword>
<dbReference type="PROSITE" id="PS50109">
    <property type="entry name" value="HIS_KIN"/>
    <property type="match status" value="1"/>
</dbReference>
<feature type="domain" description="HAMP" evidence="11">
    <location>
        <begin position="136"/>
        <end position="188"/>
    </location>
</feature>
<evidence type="ECO:0000256" key="6">
    <source>
        <dbReference type="ARBA" id="ARBA00022777"/>
    </source>
</evidence>
<dbReference type="GO" id="GO:0016020">
    <property type="term" value="C:membrane"/>
    <property type="evidence" value="ECO:0007669"/>
    <property type="project" value="UniProtKB-SubCell"/>
</dbReference>
<evidence type="ECO:0000313" key="12">
    <source>
        <dbReference type="EMBL" id="ASY45154.1"/>
    </source>
</evidence>
<dbReference type="SMART" id="SM00387">
    <property type="entry name" value="HATPase_c"/>
    <property type="match status" value="1"/>
</dbReference>
<name>A0A249MVG3_SPHXE</name>
<evidence type="ECO:0000256" key="1">
    <source>
        <dbReference type="ARBA" id="ARBA00000085"/>
    </source>
</evidence>
<dbReference type="InterPro" id="IPR003661">
    <property type="entry name" value="HisK_dim/P_dom"/>
</dbReference>
<keyword evidence="4" id="KW-0597">Phosphoprotein</keyword>
<dbReference type="Gene3D" id="3.30.565.10">
    <property type="entry name" value="Histidine kinase-like ATPase, C-terminal domain"/>
    <property type="match status" value="1"/>
</dbReference>
<dbReference type="SUPFAM" id="SSF55874">
    <property type="entry name" value="ATPase domain of HSP90 chaperone/DNA topoisomerase II/histidine kinase"/>
    <property type="match status" value="1"/>
</dbReference>
<dbReference type="InterPro" id="IPR036890">
    <property type="entry name" value="HATPase_C_sf"/>
</dbReference>
<dbReference type="KEGG" id="shyd:CJD35_12420"/>
<evidence type="ECO:0000259" key="11">
    <source>
        <dbReference type="PROSITE" id="PS50885"/>
    </source>
</evidence>
<dbReference type="Gene3D" id="1.10.287.130">
    <property type="match status" value="1"/>
</dbReference>
<evidence type="ECO:0000256" key="2">
    <source>
        <dbReference type="ARBA" id="ARBA00004370"/>
    </source>
</evidence>
<evidence type="ECO:0000256" key="3">
    <source>
        <dbReference type="ARBA" id="ARBA00012438"/>
    </source>
</evidence>
<dbReference type="PROSITE" id="PS50885">
    <property type="entry name" value="HAMP"/>
    <property type="match status" value="1"/>
</dbReference>
<dbReference type="InterPro" id="IPR005467">
    <property type="entry name" value="His_kinase_dom"/>
</dbReference>
<dbReference type="Pfam" id="PF00672">
    <property type="entry name" value="HAMP"/>
    <property type="match status" value="1"/>
</dbReference>
<keyword evidence="9" id="KW-0812">Transmembrane</keyword>
<dbReference type="EC" id="2.7.13.3" evidence="3"/>
<comment type="catalytic activity">
    <reaction evidence="1">
        <text>ATP + protein L-histidine = ADP + protein N-phospho-L-histidine.</text>
        <dbReference type="EC" id="2.7.13.3"/>
    </reaction>
</comment>
<evidence type="ECO:0000256" key="5">
    <source>
        <dbReference type="ARBA" id="ARBA00022679"/>
    </source>
</evidence>
<dbReference type="AlphaFoldDB" id="A0A249MVG3"/>
<evidence type="ECO:0000259" key="10">
    <source>
        <dbReference type="PROSITE" id="PS50109"/>
    </source>
</evidence>
<dbReference type="CDD" id="cd00082">
    <property type="entry name" value="HisKA"/>
    <property type="match status" value="1"/>
</dbReference>
<reference evidence="12 13" key="1">
    <citation type="submission" date="2017-08" db="EMBL/GenBank/DDBJ databases">
        <title>Whole Genome Sequence of Sphingobium hydrophobicum C1: Insights into Adaption to the Electronic-waste Contaminated Sediment.</title>
        <authorList>
            <person name="Song D."/>
            <person name="Chen X."/>
            <person name="Xu M."/>
        </authorList>
    </citation>
    <scope>NUCLEOTIDE SEQUENCE [LARGE SCALE GENOMIC DNA]</scope>
    <source>
        <strain evidence="12 13">C1</strain>
    </source>
</reference>
<dbReference type="PANTHER" id="PTHR43711">
    <property type="entry name" value="TWO-COMPONENT HISTIDINE KINASE"/>
    <property type="match status" value="1"/>
</dbReference>
<evidence type="ECO:0000313" key="13">
    <source>
        <dbReference type="Proteomes" id="UP000217141"/>
    </source>
</evidence>
<evidence type="ECO:0000256" key="9">
    <source>
        <dbReference type="SAM" id="Phobius"/>
    </source>
</evidence>
<comment type="subcellular location">
    <subcellularLocation>
        <location evidence="2">Membrane</location>
    </subcellularLocation>
</comment>
<dbReference type="Proteomes" id="UP000217141">
    <property type="component" value="Chromosome I"/>
</dbReference>
<accession>A0A249MVG3</accession>
<dbReference type="SMART" id="SM00304">
    <property type="entry name" value="HAMP"/>
    <property type="match status" value="1"/>
</dbReference>
<keyword evidence="6 12" id="KW-0418">Kinase</keyword>
<keyword evidence="7" id="KW-0902">Two-component regulatory system</keyword>
<dbReference type="InterPro" id="IPR004358">
    <property type="entry name" value="Sig_transdc_His_kin-like_C"/>
</dbReference>
<gene>
    <name evidence="12" type="ORF">CJD35_12420</name>
</gene>
<keyword evidence="8" id="KW-0175">Coiled coil</keyword>
<dbReference type="Pfam" id="PF02518">
    <property type="entry name" value="HATPase_c"/>
    <property type="match status" value="1"/>
</dbReference>
<keyword evidence="5" id="KW-0808">Transferase</keyword>
<dbReference type="Pfam" id="PF00512">
    <property type="entry name" value="HisKA"/>
    <property type="match status" value="1"/>
</dbReference>
<dbReference type="InterPro" id="IPR003594">
    <property type="entry name" value="HATPase_dom"/>
</dbReference>
<feature type="coiled-coil region" evidence="8">
    <location>
        <begin position="166"/>
        <end position="200"/>
    </location>
</feature>
<dbReference type="SMART" id="SM00388">
    <property type="entry name" value="HisKA"/>
    <property type="match status" value="1"/>
</dbReference>
<evidence type="ECO:0000256" key="8">
    <source>
        <dbReference type="SAM" id="Coils"/>
    </source>
</evidence>
<evidence type="ECO:0000256" key="4">
    <source>
        <dbReference type="ARBA" id="ARBA00022553"/>
    </source>
</evidence>